<dbReference type="InterPro" id="IPR012334">
    <property type="entry name" value="Pectin_lyas_fold"/>
</dbReference>
<sequence length="708" mass="79566">MVENPTIENSIWKSGDNNISASYLIELERWGIKNDGTDAVNTTLGINNALTWAAQNNFTEIVLPRGEYLIDENNPILPKSNMTFNLGGATLKVRSNNLESYQMVKFSEVQYSRITNGKLEGDKETHIYTKDGVGSDTHEGGTGVNIYASKNILIDNLEIYNMTGDGCNTTNKGGNMAYYLRSATCELGSFNPITGLEEITPNKIRWTNALDVTNSLITNIGYFTLAGTGYGSIGADISATHFDVFFYKSDGTFLVAETKVEFFSKVEPPKDAKWAKFSLYQGTIPADNKNNLMVWNLKFAENIFFEKLDIHHCRRQGMSLQGQFIFVRDNTIHHIGGNTFQNGTDPQGGIDIEDGYDWNQHFFIERNNFYKNWGYDLVITNGKYMYINGNKFSKVGKYVSVALNAPVDKSIFINNRIDQGQVVIAGELLISNNNFFGSNITFGDSNTINNYGRSINVYNNIFKNSNITISQTVPYTIVLDGCKFLNDKFKQIFSNYSLILTLEPQTIRNSVFEGEDNIGVIYNNRPNKGWVFDNIVFRNITKPISLPPGKFNECKFLNINIINIATSSLNDQEIEFIDCYIRSTDQNNNLITIGNAKSLKIEGCHIEKKDSSLLVIQNIKEEVIIKGNTLKYFNPVFLNRPPILIQSTFAGISLIIDSNYLYSPIKKQLFANSANVAQVIVKNNVLNGFEIKFTNEILVNNIINGVLN</sequence>
<comment type="caution">
    <text evidence="2">The sequence shown here is derived from an EMBL/GenBank/DDBJ whole genome shotgun (WGS) entry which is preliminary data.</text>
</comment>
<proteinExistence type="predicted"/>
<accession>A0A1V3GCN3</accession>
<dbReference type="RefSeq" id="WP_077360396.1">
    <property type="nucleotide sequence ID" value="NZ_MQMF01000001.1"/>
</dbReference>
<dbReference type="SUPFAM" id="SSF51126">
    <property type="entry name" value="Pectin lyase-like"/>
    <property type="match status" value="2"/>
</dbReference>
<dbReference type="Proteomes" id="UP000188597">
    <property type="component" value="Unassembled WGS sequence"/>
</dbReference>
<reference evidence="2 3" key="1">
    <citation type="submission" date="2016-11" db="EMBL/GenBank/DDBJ databases">
        <authorList>
            <person name="Jaros S."/>
            <person name="Januszkiewicz K."/>
            <person name="Wedrychowicz H."/>
        </authorList>
    </citation>
    <scope>NUCLEOTIDE SEQUENCE [LARGE SCALE GENOMIC DNA]</scope>
    <source>
        <strain evidence="2 3">Con a/3</strain>
    </source>
</reference>
<evidence type="ECO:0000313" key="3">
    <source>
        <dbReference type="Proteomes" id="UP000188597"/>
    </source>
</evidence>
<evidence type="ECO:0000313" key="2">
    <source>
        <dbReference type="EMBL" id="OOE14604.1"/>
    </source>
</evidence>
<dbReference type="SMART" id="SM00710">
    <property type="entry name" value="PbH1"/>
    <property type="match status" value="5"/>
</dbReference>
<dbReference type="OrthoDB" id="2488735at2"/>
<organism evidence="2 3">
    <name type="scientific">Fictibacillus arsenicus</name>
    <dbReference type="NCBI Taxonomy" id="255247"/>
    <lineage>
        <taxon>Bacteria</taxon>
        <taxon>Bacillati</taxon>
        <taxon>Bacillota</taxon>
        <taxon>Bacilli</taxon>
        <taxon>Bacillales</taxon>
        <taxon>Fictibacillaceae</taxon>
        <taxon>Fictibacillus</taxon>
    </lineage>
</organism>
<dbReference type="AlphaFoldDB" id="A0A1V3GCN3"/>
<protein>
    <recommendedName>
        <fullName evidence="1">Right handed beta helix domain-containing protein</fullName>
    </recommendedName>
</protein>
<name>A0A1V3GCN3_9BACL</name>
<feature type="domain" description="Right handed beta helix" evidence="1">
    <location>
        <begin position="303"/>
        <end position="460"/>
    </location>
</feature>
<dbReference type="InterPro" id="IPR006626">
    <property type="entry name" value="PbH1"/>
</dbReference>
<dbReference type="Gene3D" id="2.160.20.10">
    <property type="entry name" value="Single-stranded right-handed beta-helix, Pectin lyase-like"/>
    <property type="match status" value="2"/>
</dbReference>
<dbReference type="InterPro" id="IPR039448">
    <property type="entry name" value="Beta_helix"/>
</dbReference>
<dbReference type="InterPro" id="IPR011050">
    <property type="entry name" value="Pectin_lyase_fold/virulence"/>
</dbReference>
<dbReference type="EMBL" id="MQMF01000001">
    <property type="protein sequence ID" value="OOE14604.1"/>
    <property type="molecule type" value="Genomic_DNA"/>
</dbReference>
<evidence type="ECO:0000259" key="1">
    <source>
        <dbReference type="Pfam" id="PF13229"/>
    </source>
</evidence>
<dbReference type="Pfam" id="PF13229">
    <property type="entry name" value="Beta_helix"/>
    <property type="match status" value="1"/>
</dbReference>
<gene>
    <name evidence="2" type="ORF">UN64_05280</name>
</gene>